<gene>
    <name evidence="7" type="ORF">MBJ925_LOCUS10633</name>
    <name evidence="8" type="ORF">SMN809_LOCUS15802</name>
</gene>
<comment type="catalytic activity">
    <reaction evidence="5 6">
        <text>L-arginyl-[protein] + NAD(+) = N(omega)-(ADP-D-ribosyl)-L-arginyl-[protein] + nicotinamide + H(+)</text>
        <dbReference type="Rhea" id="RHEA:19149"/>
        <dbReference type="Rhea" id="RHEA-COMP:10532"/>
        <dbReference type="Rhea" id="RHEA-COMP:15087"/>
        <dbReference type="ChEBI" id="CHEBI:15378"/>
        <dbReference type="ChEBI" id="CHEBI:17154"/>
        <dbReference type="ChEBI" id="CHEBI:29965"/>
        <dbReference type="ChEBI" id="CHEBI:57540"/>
        <dbReference type="ChEBI" id="CHEBI:142554"/>
        <dbReference type="EC" id="2.4.2.31"/>
    </reaction>
</comment>
<evidence type="ECO:0000256" key="1">
    <source>
        <dbReference type="ARBA" id="ARBA00009558"/>
    </source>
</evidence>
<proteinExistence type="inferred from homology"/>
<evidence type="ECO:0000313" key="8">
    <source>
        <dbReference type="EMBL" id="CAF4072061.1"/>
    </source>
</evidence>
<comment type="caution">
    <text evidence="7">The sequence shown here is derived from an EMBL/GenBank/DDBJ whole genome shotgun (WGS) entry which is preliminary data.</text>
</comment>
<reference evidence="7" key="1">
    <citation type="submission" date="2021-02" db="EMBL/GenBank/DDBJ databases">
        <authorList>
            <person name="Nowell W R."/>
        </authorList>
    </citation>
    <scope>NUCLEOTIDE SEQUENCE</scope>
</reference>
<name>A0A816NJS7_9BILA</name>
<dbReference type="Pfam" id="PF01129">
    <property type="entry name" value="ART"/>
    <property type="match status" value="1"/>
</dbReference>
<organism evidence="7 9">
    <name type="scientific">Rotaria magnacalcarata</name>
    <dbReference type="NCBI Taxonomy" id="392030"/>
    <lineage>
        <taxon>Eukaryota</taxon>
        <taxon>Metazoa</taxon>
        <taxon>Spiralia</taxon>
        <taxon>Gnathifera</taxon>
        <taxon>Rotifera</taxon>
        <taxon>Eurotatoria</taxon>
        <taxon>Bdelloidea</taxon>
        <taxon>Philodinida</taxon>
        <taxon>Philodinidae</taxon>
        <taxon>Rotaria</taxon>
    </lineage>
</organism>
<sequence>MSELHFPGKYHIVWLDGHIGNHVFCVELKHIFFTQIDPNSAREFETSDTDGDPFKKSDEERPVTFENSHFTLNAFMNEDACFEYIDTIRSDRILFITSNTLGKSAVSRLLKKYYTSFINEKTNEIYDSIYIFCIDSSCAEKWAIDYVKYVKICTSEIGLLAIIIRDLAREFFKHGRQLLDASQNEAALERLTWSRKLFIRRQKLGARYGLDPGLSKTQPFNLEIEEIDRLLELASIPVMEDSSETTTYITAITCEQMKDAEDYIRQYILAWLDKALGNDKSALDISLGLLRNVQQVFTFNDAKKCLDYLSTVTDKRVFLVLSCAIENELLNQFLALAELEYIYLFDQEGILKKHNSKLIEISSIEELYGRLNKDMPSTTEEDRDTDFTSLKLASTAKSIEELDDARIFIFYQFLTEVLLHLPKTDEIKEKFISFCREKTNDNPKQQEILEKFIKNYKSSEAISEYTSTSCLHRLLNRTCRVGNIKDMFRMAFYMTDLYAQLKELHNEQSEWYKEQIDVYRGKVMLMGEFKKLAASIGDLVVTKSFLSTTTKREVAACYSGRGALNPEIVPAILHMKIDTRRNETKPFAYIRYYSKVRADDEVLISIGTVFRVAEKNQTEGIDEFVLVRSDAEETLEREIKDGFHDQMRQDNVLSNVASSADARERIEEVLDTMMSSSARAAKENVSSNDPFSFDA</sequence>
<dbReference type="EMBL" id="CAJOBI010006887">
    <property type="protein sequence ID" value="CAF4072061.1"/>
    <property type="molecule type" value="Genomic_DNA"/>
</dbReference>
<evidence type="ECO:0000256" key="2">
    <source>
        <dbReference type="ARBA" id="ARBA00022676"/>
    </source>
</evidence>
<evidence type="ECO:0000256" key="5">
    <source>
        <dbReference type="ARBA" id="ARBA00047597"/>
    </source>
</evidence>
<dbReference type="Proteomes" id="UP000676336">
    <property type="component" value="Unassembled WGS sequence"/>
</dbReference>
<dbReference type="InterPro" id="IPR000768">
    <property type="entry name" value="ART"/>
</dbReference>
<evidence type="ECO:0000313" key="9">
    <source>
        <dbReference type="Proteomes" id="UP000663824"/>
    </source>
</evidence>
<protein>
    <recommendedName>
        <fullName evidence="6">NAD(P)(+)--arginine ADP-ribosyltransferase</fullName>
        <ecNumber evidence="6">2.4.2.31</ecNumber>
    </recommendedName>
    <alternativeName>
        <fullName evidence="6">Mono(ADP-ribosyl)transferase</fullName>
    </alternativeName>
</protein>
<keyword evidence="2 6" id="KW-0328">Glycosyltransferase</keyword>
<keyword evidence="3 6" id="KW-0808">Transferase</keyword>
<evidence type="ECO:0000256" key="6">
    <source>
        <dbReference type="RuleBase" id="RU361228"/>
    </source>
</evidence>
<evidence type="ECO:0000256" key="3">
    <source>
        <dbReference type="ARBA" id="ARBA00022679"/>
    </source>
</evidence>
<dbReference type="SUPFAM" id="SSF56399">
    <property type="entry name" value="ADP-ribosylation"/>
    <property type="match status" value="1"/>
</dbReference>
<dbReference type="EC" id="2.4.2.31" evidence="6"/>
<dbReference type="GO" id="GO:0106274">
    <property type="term" value="F:NAD+-protein-arginine ADP-ribosyltransferase activity"/>
    <property type="evidence" value="ECO:0007669"/>
    <property type="project" value="UniProtKB-EC"/>
</dbReference>
<keyword evidence="6" id="KW-0521">NADP</keyword>
<dbReference type="PROSITE" id="PS51996">
    <property type="entry name" value="TR_MART"/>
    <property type="match status" value="1"/>
</dbReference>
<dbReference type="Proteomes" id="UP000663824">
    <property type="component" value="Unassembled WGS sequence"/>
</dbReference>
<accession>A0A816NJS7</accession>
<dbReference type="EMBL" id="CAJNRE010004529">
    <property type="protein sequence ID" value="CAF2035542.1"/>
    <property type="molecule type" value="Genomic_DNA"/>
</dbReference>
<dbReference type="GO" id="GO:0016779">
    <property type="term" value="F:nucleotidyltransferase activity"/>
    <property type="evidence" value="ECO:0007669"/>
    <property type="project" value="UniProtKB-KW"/>
</dbReference>
<dbReference type="AlphaFoldDB" id="A0A816NJS7"/>
<keyword evidence="6" id="KW-0520">NAD</keyword>
<dbReference type="Gene3D" id="3.90.176.10">
    <property type="entry name" value="Toxin ADP-ribosyltransferase, Chain A, domain 1"/>
    <property type="match status" value="1"/>
</dbReference>
<comment type="similarity">
    <text evidence="1 6">Belongs to the Arg-specific ADP-ribosyltransferase family.</text>
</comment>
<keyword evidence="4" id="KW-0548">Nucleotidyltransferase</keyword>
<evidence type="ECO:0000256" key="4">
    <source>
        <dbReference type="ARBA" id="ARBA00022695"/>
    </source>
</evidence>
<evidence type="ECO:0000313" key="7">
    <source>
        <dbReference type="EMBL" id="CAF2035542.1"/>
    </source>
</evidence>